<evidence type="ECO:0000313" key="9">
    <source>
        <dbReference type="EMBL" id="EFY09528.1"/>
    </source>
</evidence>
<comment type="caution">
    <text evidence="9">The sequence shown here is derived from an EMBL/GenBank/DDBJ whole genome shotgun (WGS) entry which is preliminary data.</text>
</comment>
<comment type="similarity">
    <text evidence="2">Belongs to the major facilitator superfamily.</text>
</comment>
<evidence type="ECO:0000256" key="1">
    <source>
        <dbReference type="ARBA" id="ARBA00004651"/>
    </source>
</evidence>
<dbReference type="AlphaFoldDB" id="E7FV12"/>
<keyword evidence="5 7" id="KW-1133">Transmembrane helix</keyword>
<reference evidence="9" key="1">
    <citation type="submission" date="2011-01" db="EMBL/GenBank/DDBJ databases">
        <authorList>
            <person name="Muzny D."/>
            <person name="Qin X."/>
            <person name="Buhay C."/>
            <person name="Dugan-Rocha S."/>
            <person name="Ding Y."/>
            <person name="Chen G."/>
            <person name="Hawes A."/>
            <person name="Holder M."/>
            <person name="Jhangiani S."/>
            <person name="Johnson A."/>
            <person name="Khan Z."/>
            <person name="Li Z."/>
            <person name="Liu W."/>
            <person name="Liu X."/>
            <person name="Perez L."/>
            <person name="Shen H."/>
            <person name="Wang Q."/>
            <person name="Watt J."/>
            <person name="Xi L."/>
            <person name="Xin Y."/>
            <person name="Zhou J."/>
            <person name="Deng J."/>
            <person name="Jiang H."/>
            <person name="Liu Y."/>
            <person name="Qu J."/>
            <person name="Song X.-Z."/>
            <person name="Zhang L."/>
            <person name="Villasana D."/>
            <person name="Johnson A."/>
            <person name="Liu J."/>
            <person name="Liyanage D."/>
            <person name="Lorensuhewa L."/>
            <person name="Robinson T."/>
            <person name="Song A."/>
            <person name="Song B.-B."/>
            <person name="Dinh H."/>
            <person name="Thornton R."/>
            <person name="Coyle M."/>
            <person name="Francisco L."/>
            <person name="Jackson L."/>
            <person name="Javaid M."/>
            <person name="Korchina V."/>
            <person name="Kovar C."/>
            <person name="Mata R."/>
            <person name="Mathew T."/>
            <person name="Ngo R."/>
            <person name="Nguyen L."/>
            <person name="Nguyen N."/>
            <person name="Okwuonu G."/>
            <person name="Ongeri F."/>
            <person name="Pham C."/>
            <person name="Simmons D."/>
            <person name="Wilczek-Boney K."/>
            <person name="Hale W."/>
            <person name="Jakkamsetti A."/>
            <person name="Pham P."/>
            <person name="Ruth R."/>
            <person name="San Lucas F."/>
            <person name="Warren J."/>
            <person name="Zhang J."/>
            <person name="Zhao Z."/>
            <person name="Zhou C."/>
            <person name="Zhu D."/>
            <person name="Lee S."/>
            <person name="Bess C."/>
            <person name="Blankenburg K."/>
            <person name="Forbes L."/>
            <person name="Fu Q."/>
            <person name="Gubbala S."/>
            <person name="Hirani K."/>
            <person name="Jayaseelan J.C."/>
            <person name="Lara F."/>
            <person name="Munidasa M."/>
            <person name="Palculict T."/>
            <person name="Patil S."/>
            <person name="Pu L.-L."/>
            <person name="Saada N."/>
            <person name="Tang L."/>
            <person name="Weissenberger G."/>
            <person name="Zhu Y."/>
            <person name="Hemphill L."/>
            <person name="Shang Y."/>
            <person name="Youmans B."/>
            <person name="Ayvaz T."/>
            <person name="Ross M."/>
            <person name="Santibanez J."/>
            <person name="Aqrawi P."/>
            <person name="Gross S."/>
            <person name="Joshi V."/>
            <person name="Fowler G."/>
            <person name="Nazareth L."/>
            <person name="Reid J."/>
            <person name="Worley K."/>
            <person name="Petrosino J."/>
            <person name="Highlander S."/>
            <person name="Gibbs R."/>
        </authorList>
    </citation>
    <scope>NUCLEOTIDE SEQUENCE [LARGE SCALE GENOMIC DNA]</scope>
    <source>
        <strain evidence="9">ATCC 19414</strain>
    </source>
</reference>
<dbReference type="InterPro" id="IPR011701">
    <property type="entry name" value="MFS"/>
</dbReference>
<feature type="transmembrane region" description="Helical" evidence="7">
    <location>
        <begin position="167"/>
        <end position="186"/>
    </location>
</feature>
<dbReference type="Gene3D" id="1.20.1250.20">
    <property type="entry name" value="MFS general substrate transporter like domains"/>
    <property type="match status" value="2"/>
</dbReference>
<keyword evidence="4 7" id="KW-0812">Transmembrane</keyword>
<feature type="transmembrane region" description="Helical" evidence="7">
    <location>
        <begin position="79"/>
        <end position="99"/>
    </location>
</feature>
<sequence length="387" mass="42063">MICGGKNNNMKNKTILRTYFSFFLSGIFILGIGAIMPDLITNLNLSYSDAGTLLSMFAVGNLLSNFISPFVSERFGNKIAIGILAALVPLSFLSIVVFTDSIRKILWLGFILMGIGRGAVSILSNAIVNDLSDNKSRDMNMLHTIFAIGAGLASFVIIGLKKIGFDFNQLILFLTAITTISWINYLTMDLDLKGQQKSTTVVETQKLDFAFFAVAFVMFFYLGLENTINGWFMTYLKSMNILSDAFAATLVSLTWIMIMIGRLITAFISQKVKGTKLVLIYTIGAALAFFGLVSTMNPVIITISILGLGLCLAGIYPTSIANTSKYVIGNQKRLALLLTCAALGGIITPQIIGSIADRTSMVFAINVLAINAIAMVVFAFISDRKLK</sequence>
<feature type="transmembrane region" description="Helical" evidence="7">
    <location>
        <begin position="140"/>
        <end position="161"/>
    </location>
</feature>
<evidence type="ECO:0000259" key="8">
    <source>
        <dbReference type="PROSITE" id="PS50850"/>
    </source>
</evidence>
<gene>
    <name evidence="9" type="ORF">HMPREF0357_10323</name>
</gene>
<dbReference type="EMBL" id="ACLK02000001">
    <property type="protein sequence ID" value="EFY09528.1"/>
    <property type="molecule type" value="Genomic_DNA"/>
</dbReference>
<evidence type="ECO:0000313" key="10">
    <source>
        <dbReference type="Proteomes" id="UP000003028"/>
    </source>
</evidence>
<dbReference type="SUPFAM" id="SSF103473">
    <property type="entry name" value="MFS general substrate transporter"/>
    <property type="match status" value="1"/>
</dbReference>
<dbReference type="InterPro" id="IPR036259">
    <property type="entry name" value="MFS_trans_sf"/>
</dbReference>
<dbReference type="InterPro" id="IPR020846">
    <property type="entry name" value="MFS_dom"/>
</dbReference>
<keyword evidence="6 7" id="KW-0472">Membrane</keyword>
<feature type="transmembrane region" description="Helical" evidence="7">
    <location>
        <begin position="299"/>
        <end position="322"/>
    </location>
</feature>
<feature type="transmembrane region" description="Helical" evidence="7">
    <location>
        <begin position="244"/>
        <end position="265"/>
    </location>
</feature>
<evidence type="ECO:0000256" key="6">
    <source>
        <dbReference type="ARBA" id="ARBA00023136"/>
    </source>
</evidence>
<protein>
    <submittedName>
        <fullName evidence="9">Transporter, major facilitator family protein</fullName>
    </submittedName>
</protein>
<feature type="domain" description="Major facilitator superfamily (MFS) profile" evidence="8">
    <location>
        <begin position="14"/>
        <end position="385"/>
    </location>
</feature>
<evidence type="ECO:0000256" key="4">
    <source>
        <dbReference type="ARBA" id="ARBA00022692"/>
    </source>
</evidence>
<feature type="transmembrane region" description="Helical" evidence="7">
    <location>
        <begin position="334"/>
        <end position="355"/>
    </location>
</feature>
<dbReference type="PANTHER" id="PTHR23514:SF3">
    <property type="entry name" value="BYPASS OF STOP CODON PROTEIN 6"/>
    <property type="match status" value="1"/>
</dbReference>
<keyword evidence="10" id="KW-1185">Reference proteome</keyword>
<feature type="transmembrane region" description="Helical" evidence="7">
    <location>
        <begin position="277"/>
        <end position="293"/>
    </location>
</feature>
<name>E7FV12_ERYRH</name>
<evidence type="ECO:0000256" key="2">
    <source>
        <dbReference type="ARBA" id="ARBA00008335"/>
    </source>
</evidence>
<feature type="transmembrane region" description="Helical" evidence="7">
    <location>
        <begin position="207"/>
        <end position="224"/>
    </location>
</feature>
<dbReference type="Proteomes" id="UP000003028">
    <property type="component" value="Unassembled WGS sequence"/>
</dbReference>
<keyword evidence="3" id="KW-0813">Transport</keyword>
<dbReference type="STRING" id="1648.A2I91_05590"/>
<dbReference type="Pfam" id="PF07690">
    <property type="entry name" value="MFS_1"/>
    <property type="match status" value="1"/>
</dbReference>
<evidence type="ECO:0000256" key="7">
    <source>
        <dbReference type="SAM" id="Phobius"/>
    </source>
</evidence>
<feature type="transmembrane region" description="Helical" evidence="7">
    <location>
        <begin position="361"/>
        <end position="381"/>
    </location>
</feature>
<comment type="subcellular location">
    <subcellularLocation>
        <location evidence="1">Cell membrane</location>
        <topology evidence="1">Multi-pass membrane protein</topology>
    </subcellularLocation>
</comment>
<feature type="transmembrane region" description="Helical" evidence="7">
    <location>
        <begin position="52"/>
        <end position="72"/>
    </location>
</feature>
<feature type="transmembrane region" description="Helical" evidence="7">
    <location>
        <begin position="20"/>
        <end position="40"/>
    </location>
</feature>
<evidence type="ECO:0000256" key="5">
    <source>
        <dbReference type="ARBA" id="ARBA00022989"/>
    </source>
</evidence>
<dbReference type="GO" id="GO:0022857">
    <property type="term" value="F:transmembrane transporter activity"/>
    <property type="evidence" value="ECO:0007669"/>
    <property type="project" value="InterPro"/>
</dbReference>
<dbReference type="InterPro" id="IPR051788">
    <property type="entry name" value="MFS_Transporter"/>
</dbReference>
<organism evidence="9 10">
    <name type="scientific">Erysipelothrix rhusiopathiae ATCC 19414</name>
    <dbReference type="NCBI Taxonomy" id="525280"/>
    <lineage>
        <taxon>Bacteria</taxon>
        <taxon>Bacillati</taxon>
        <taxon>Bacillota</taxon>
        <taxon>Erysipelotrichia</taxon>
        <taxon>Erysipelotrichales</taxon>
        <taxon>Erysipelotrichaceae</taxon>
        <taxon>Erysipelothrix</taxon>
    </lineage>
</organism>
<dbReference type="GO" id="GO:0005886">
    <property type="term" value="C:plasma membrane"/>
    <property type="evidence" value="ECO:0007669"/>
    <property type="project" value="UniProtKB-SubCell"/>
</dbReference>
<proteinExistence type="inferred from homology"/>
<dbReference type="PANTHER" id="PTHR23514">
    <property type="entry name" value="BYPASS OF STOP CODON PROTEIN 6"/>
    <property type="match status" value="1"/>
</dbReference>
<evidence type="ECO:0000256" key="3">
    <source>
        <dbReference type="ARBA" id="ARBA00022448"/>
    </source>
</evidence>
<accession>E7FV12</accession>
<feature type="transmembrane region" description="Helical" evidence="7">
    <location>
        <begin position="105"/>
        <end position="128"/>
    </location>
</feature>
<dbReference type="PROSITE" id="PS50850">
    <property type="entry name" value="MFS"/>
    <property type="match status" value="1"/>
</dbReference>